<protein>
    <submittedName>
        <fullName evidence="1">Uncharacterized protein</fullName>
    </submittedName>
</protein>
<evidence type="ECO:0000313" key="3">
    <source>
        <dbReference type="Proteomes" id="UP000663873"/>
    </source>
</evidence>
<dbReference type="EMBL" id="CAJOBP010075075">
    <property type="protein sequence ID" value="CAF4895840.1"/>
    <property type="molecule type" value="Genomic_DNA"/>
</dbReference>
<gene>
    <name evidence="1" type="ORF">UJA718_LOCUS45284</name>
    <name evidence="2" type="ORF">UJA718_LOCUS48049</name>
</gene>
<name>A0A821UTJ2_9BILA</name>
<sequence>MDVILRRTSSRSLTRLSNNRTRLARIRSKSEHFVKQYDS</sequence>
<dbReference type="AlphaFoldDB" id="A0A821UTJ2"/>
<reference evidence="1" key="1">
    <citation type="submission" date="2021-02" db="EMBL/GenBank/DDBJ databases">
        <authorList>
            <person name="Nowell W R."/>
        </authorList>
    </citation>
    <scope>NUCLEOTIDE SEQUENCE</scope>
</reference>
<dbReference type="EMBL" id="CAJOBP010094195">
    <property type="protein sequence ID" value="CAF4957094.1"/>
    <property type="molecule type" value="Genomic_DNA"/>
</dbReference>
<comment type="caution">
    <text evidence="1">The sequence shown here is derived from an EMBL/GenBank/DDBJ whole genome shotgun (WGS) entry which is preliminary data.</text>
</comment>
<proteinExistence type="predicted"/>
<feature type="non-terminal residue" evidence="1">
    <location>
        <position position="1"/>
    </location>
</feature>
<accession>A0A821UTJ2</accession>
<organism evidence="1 3">
    <name type="scientific">Rotaria socialis</name>
    <dbReference type="NCBI Taxonomy" id="392032"/>
    <lineage>
        <taxon>Eukaryota</taxon>
        <taxon>Metazoa</taxon>
        <taxon>Spiralia</taxon>
        <taxon>Gnathifera</taxon>
        <taxon>Rotifera</taxon>
        <taxon>Eurotatoria</taxon>
        <taxon>Bdelloidea</taxon>
        <taxon>Philodinida</taxon>
        <taxon>Philodinidae</taxon>
        <taxon>Rotaria</taxon>
    </lineage>
</organism>
<dbReference type="Proteomes" id="UP000663873">
    <property type="component" value="Unassembled WGS sequence"/>
</dbReference>
<evidence type="ECO:0000313" key="1">
    <source>
        <dbReference type="EMBL" id="CAF4895840.1"/>
    </source>
</evidence>
<evidence type="ECO:0000313" key="2">
    <source>
        <dbReference type="EMBL" id="CAF4957094.1"/>
    </source>
</evidence>
<keyword evidence="3" id="KW-1185">Reference proteome</keyword>